<organism evidence="7 8">
    <name type="scientific">Sphingosinicella xenopeptidilytica</name>
    <dbReference type="NCBI Taxonomy" id="364098"/>
    <lineage>
        <taxon>Bacteria</taxon>
        <taxon>Pseudomonadati</taxon>
        <taxon>Pseudomonadota</taxon>
        <taxon>Alphaproteobacteria</taxon>
        <taxon>Sphingomonadales</taxon>
        <taxon>Sphingosinicellaceae</taxon>
        <taxon>Sphingosinicella</taxon>
    </lineage>
</organism>
<reference evidence="8" key="1">
    <citation type="journal article" date="2019" name="Int. J. Syst. Evol. Microbiol.">
        <title>The Global Catalogue of Microorganisms (GCM) 10K type strain sequencing project: providing services to taxonomists for standard genome sequencing and annotation.</title>
        <authorList>
            <consortium name="The Broad Institute Genomics Platform"/>
            <consortium name="The Broad Institute Genome Sequencing Center for Infectious Disease"/>
            <person name="Wu L."/>
            <person name="Ma J."/>
        </authorList>
    </citation>
    <scope>NUCLEOTIDE SEQUENCE [LARGE SCALE GENOMIC DNA]</scope>
    <source>
        <strain evidence="8">CCUG 52537</strain>
    </source>
</reference>
<dbReference type="InterPro" id="IPR050109">
    <property type="entry name" value="HTH-type_TetR-like_transc_reg"/>
</dbReference>
<evidence type="ECO:0000313" key="7">
    <source>
        <dbReference type="EMBL" id="MFD0849380.1"/>
    </source>
</evidence>
<keyword evidence="1" id="KW-0805">Transcription regulation</keyword>
<dbReference type="InterPro" id="IPR001647">
    <property type="entry name" value="HTH_TetR"/>
</dbReference>
<evidence type="ECO:0000256" key="1">
    <source>
        <dbReference type="ARBA" id="ARBA00023015"/>
    </source>
</evidence>
<keyword evidence="2 4" id="KW-0238">DNA-binding</keyword>
<gene>
    <name evidence="7" type="ORF">ACFQ00_13670</name>
</gene>
<keyword evidence="8" id="KW-1185">Reference proteome</keyword>
<dbReference type="Pfam" id="PF00440">
    <property type="entry name" value="TetR_N"/>
    <property type="match status" value="1"/>
</dbReference>
<dbReference type="PANTHER" id="PTHR30055">
    <property type="entry name" value="HTH-TYPE TRANSCRIPTIONAL REGULATOR RUTR"/>
    <property type="match status" value="1"/>
</dbReference>
<dbReference type="Proteomes" id="UP001597124">
    <property type="component" value="Unassembled WGS sequence"/>
</dbReference>
<feature type="DNA-binding region" description="H-T-H motif" evidence="4">
    <location>
        <begin position="87"/>
        <end position="106"/>
    </location>
</feature>
<proteinExistence type="predicted"/>
<dbReference type="PRINTS" id="PR00455">
    <property type="entry name" value="HTHTETR"/>
</dbReference>
<evidence type="ECO:0000256" key="3">
    <source>
        <dbReference type="ARBA" id="ARBA00023163"/>
    </source>
</evidence>
<dbReference type="Gene3D" id="1.10.357.10">
    <property type="entry name" value="Tetracycline Repressor, domain 2"/>
    <property type="match status" value="1"/>
</dbReference>
<dbReference type="EMBL" id="JBHTIK010000008">
    <property type="protein sequence ID" value="MFD0849380.1"/>
    <property type="molecule type" value="Genomic_DNA"/>
</dbReference>
<comment type="caution">
    <text evidence="7">The sequence shown here is derived from an EMBL/GenBank/DDBJ whole genome shotgun (WGS) entry which is preliminary data.</text>
</comment>
<feature type="compositionally biased region" description="Basic and acidic residues" evidence="5">
    <location>
        <begin position="27"/>
        <end position="40"/>
    </location>
</feature>
<dbReference type="PANTHER" id="PTHR30055:SF234">
    <property type="entry name" value="HTH-TYPE TRANSCRIPTIONAL REGULATOR BETI"/>
    <property type="match status" value="1"/>
</dbReference>
<feature type="region of interest" description="Disordered" evidence="5">
    <location>
        <begin position="27"/>
        <end position="59"/>
    </location>
</feature>
<dbReference type="RefSeq" id="WP_381491837.1">
    <property type="nucleotide sequence ID" value="NZ_JBHTIK010000008.1"/>
</dbReference>
<evidence type="ECO:0000256" key="2">
    <source>
        <dbReference type="ARBA" id="ARBA00023125"/>
    </source>
</evidence>
<name>A0ABW3C4R4_SPHXN</name>
<feature type="domain" description="HTH tetR-type" evidence="6">
    <location>
        <begin position="64"/>
        <end position="124"/>
    </location>
</feature>
<sequence>MNIEDVSDSGQNDRIVVLFPQGEDMAKAKGAKAADQREAQRVPPRRGKKSRSDIAAQPVLTDTNRSRDGLLLVAAELFASHGYAAVSTTMIAKAAGLTQSMVHYYFGSKEALWKAAVDHIVERRGIVFGTVPHDLKDIDAVSRLKILVRRLFRANLQNPQFTRIILHEAVTISPRLEWLLDRHLMRGFDVIGIMLADALKDKTIKDLPFHNVSAIITAVAATVVSQGNVTHTTKGIDLNSEENADSLEDSIIEILFNGLCESRKRPEII</sequence>
<dbReference type="SUPFAM" id="SSF46689">
    <property type="entry name" value="Homeodomain-like"/>
    <property type="match status" value="1"/>
</dbReference>
<evidence type="ECO:0000259" key="6">
    <source>
        <dbReference type="PROSITE" id="PS50977"/>
    </source>
</evidence>
<dbReference type="Pfam" id="PF17938">
    <property type="entry name" value="TetR_C_29"/>
    <property type="match status" value="1"/>
</dbReference>
<dbReference type="InterPro" id="IPR009057">
    <property type="entry name" value="Homeodomain-like_sf"/>
</dbReference>
<dbReference type="PROSITE" id="PS50977">
    <property type="entry name" value="HTH_TETR_2"/>
    <property type="match status" value="1"/>
</dbReference>
<keyword evidence="3" id="KW-0804">Transcription</keyword>
<dbReference type="InterPro" id="IPR036271">
    <property type="entry name" value="Tet_transcr_reg_TetR-rel_C_sf"/>
</dbReference>
<evidence type="ECO:0000313" key="8">
    <source>
        <dbReference type="Proteomes" id="UP001597124"/>
    </source>
</evidence>
<protein>
    <submittedName>
        <fullName evidence="7">TetR/AcrR family transcriptional regulator</fullName>
    </submittedName>
</protein>
<accession>A0ABW3C4R4</accession>
<evidence type="ECO:0000256" key="5">
    <source>
        <dbReference type="SAM" id="MobiDB-lite"/>
    </source>
</evidence>
<evidence type="ECO:0000256" key="4">
    <source>
        <dbReference type="PROSITE-ProRule" id="PRU00335"/>
    </source>
</evidence>
<dbReference type="InterPro" id="IPR041474">
    <property type="entry name" value="NicS_C"/>
</dbReference>
<dbReference type="SUPFAM" id="SSF48498">
    <property type="entry name" value="Tetracyclin repressor-like, C-terminal domain"/>
    <property type="match status" value="1"/>
</dbReference>